<evidence type="ECO:0000313" key="4">
    <source>
        <dbReference type="EMBL" id="ETE71554.1"/>
    </source>
</evidence>
<dbReference type="EMBL" id="AZIM01000344">
    <property type="protein sequence ID" value="ETE71554.1"/>
    <property type="molecule type" value="Genomic_DNA"/>
</dbReference>
<dbReference type="AlphaFoldDB" id="V8PAI0"/>
<keyword evidence="2" id="KW-1133">Transmembrane helix</keyword>
<dbReference type="InterPro" id="IPR051237">
    <property type="entry name" value="Ferric-chelate_Red/DefProt"/>
</dbReference>
<dbReference type="InterPro" id="IPR002861">
    <property type="entry name" value="Reeler_dom"/>
</dbReference>
<protein>
    <recommendedName>
        <fullName evidence="3">Reelin domain-containing protein</fullName>
    </recommendedName>
</protein>
<feature type="region of interest" description="Disordered" evidence="1">
    <location>
        <begin position="180"/>
        <end position="200"/>
    </location>
</feature>
<dbReference type="GO" id="GO:0016020">
    <property type="term" value="C:membrane"/>
    <property type="evidence" value="ECO:0007669"/>
    <property type="project" value="TreeGrafter"/>
</dbReference>
<evidence type="ECO:0000256" key="1">
    <source>
        <dbReference type="SAM" id="MobiDB-lite"/>
    </source>
</evidence>
<organism evidence="4 5">
    <name type="scientific">Ophiophagus hannah</name>
    <name type="common">King cobra</name>
    <name type="synonym">Naja hannah</name>
    <dbReference type="NCBI Taxonomy" id="8665"/>
    <lineage>
        <taxon>Eukaryota</taxon>
        <taxon>Metazoa</taxon>
        <taxon>Chordata</taxon>
        <taxon>Craniata</taxon>
        <taxon>Vertebrata</taxon>
        <taxon>Euteleostomi</taxon>
        <taxon>Lepidosauria</taxon>
        <taxon>Squamata</taxon>
        <taxon>Bifurcata</taxon>
        <taxon>Unidentata</taxon>
        <taxon>Episquamata</taxon>
        <taxon>Toxicofera</taxon>
        <taxon>Serpentes</taxon>
        <taxon>Colubroidea</taxon>
        <taxon>Elapidae</taxon>
        <taxon>Elapinae</taxon>
        <taxon>Ophiophagus</taxon>
    </lineage>
</organism>
<gene>
    <name evidence="4" type="ORF">L345_02623</name>
</gene>
<name>V8PAI0_OPHHA</name>
<dbReference type="CDD" id="cd08544">
    <property type="entry name" value="Reeler"/>
    <property type="match status" value="1"/>
</dbReference>
<dbReference type="Proteomes" id="UP000018936">
    <property type="component" value="Unassembled WGS sequence"/>
</dbReference>
<sequence length="405" mass="45057">MHFKGMAIGSYQFKTKQEKSKHKPLYNIREQPGNKTQQTSTDNTTKKWSRDMVMETYSFFGIIFCTVFVSQIFGYPYNDISIACDSMLPDHGSAPQTSSPPYVISVSFDRYDPGNEIQVVLEGTSTSGFKAFMVQARELDGNVPVGTFHIVDPNTRGLPCANMTGQGLISTKARSTIQQGKSKVQNPQRKIQNPPDNNKAQKARAMSEIHGAGSEIHRSRVRSKIHKARSEVHKAKGLPNIYKAKSKVHEVKESALQKGTFVQDYGNYWVGVHSKTLSPRDVDTNVFMATNRSMLANDSIASGVSEIPADSDMFSDEDIDLNVLIPDSEEEYVSNTTVGSPDLDKRNTTRKSRRKSSQESSQSSESKKSQSKSEADSSDKPSYGQVRINVLISDQLFTMVIELEL</sequence>
<feature type="domain" description="Reelin" evidence="3">
    <location>
        <begin position="84"/>
        <end position="167"/>
    </location>
</feature>
<proteinExistence type="predicted"/>
<evidence type="ECO:0000313" key="5">
    <source>
        <dbReference type="Proteomes" id="UP000018936"/>
    </source>
</evidence>
<dbReference type="Pfam" id="PF02014">
    <property type="entry name" value="Reeler"/>
    <property type="match status" value="1"/>
</dbReference>
<accession>V8PAI0</accession>
<feature type="region of interest" description="Disordered" evidence="1">
    <location>
        <begin position="332"/>
        <end position="383"/>
    </location>
</feature>
<reference evidence="4 5" key="1">
    <citation type="journal article" date="2013" name="Proc. Natl. Acad. Sci. U.S.A.">
        <title>The king cobra genome reveals dynamic gene evolution and adaptation in the snake venom system.</title>
        <authorList>
            <person name="Vonk F.J."/>
            <person name="Casewell N.R."/>
            <person name="Henkel C.V."/>
            <person name="Heimberg A.M."/>
            <person name="Jansen H.J."/>
            <person name="McCleary R.J."/>
            <person name="Kerkkamp H.M."/>
            <person name="Vos R.A."/>
            <person name="Guerreiro I."/>
            <person name="Calvete J.J."/>
            <person name="Wuster W."/>
            <person name="Woods A.E."/>
            <person name="Logan J.M."/>
            <person name="Harrison R.A."/>
            <person name="Castoe T.A."/>
            <person name="de Koning A.P."/>
            <person name="Pollock D.D."/>
            <person name="Yandell M."/>
            <person name="Calderon D."/>
            <person name="Renjifo C."/>
            <person name="Currier R.B."/>
            <person name="Salgado D."/>
            <person name="Pla D."/>
            <person name="Sanz L."/>
            <person name="Hyder A.S."/>
            <person name="Ribeiro J.M."/>
            <person name="Arntzen J.W."/>
            <person name="van den Thillart G.E."/>
            <person name="Boetzer M."/>
            <person name="Pirovano W."/>
            <person name="Dirks R.P."/>
            <person name="Spaink H.P."/>
            <person name="Duboule D."/>
            <person name="McGlinn E."/>
            <person name="Kini R.M."/>
            <person name="Richardson M.K."/>
        </authorList>
    </citation>
    <scope>NUCLEOTIDE SEQUENCE</scope>
    <source>
        <tissue evidence="4">Blood</tissue>
    </source>
</reference>
<keyword evidence="5" id="KW-1185">Reference proteome</keyword>
<dbReference type="PANTHER" id="PTHR45828">
    <property type="entry name" value="CYTOCHROME B561/FERRIC REDUCTASE TRANSMEMBRANE"/>
    <property type="match status" value="1"/>
</dbReference>
<dbReference type="PANTHER" id="PTHR45828:SF43">
    <property type="entry name" value="REELIN DOMAIN-CONTAINING PROTEIN"/>
    <property type="match status" value="1"/>
</dbReference>
<feature type="non-terminal residue" evidence="4">
    <location>
        <position position="1"/>
    </location>
</feature>
<keyword evidence="2" id="KW-0812">Transmembrane</keyword>
<dbReference type="Gene3D" id="2.60.40.4060">
    <property type="entry name" value="Reeler domain"/>
    <property type="match status" value="1"/>
</dbReference>
<evidence type="ECO:0000259" key="3">
    <source>
        <dbReference type="Pfam" id="PF02014"/>
    </source>
</evidence>
<dbReference type="OrthoDB" id="2419613at2759"/>
<dbReference type="InterPro" id="IPR042307">
    <property type="entry name" value="Reeler_sf"/>
</dbReference>
<feature type="compositionally biased region" description="Basic and acidic residues" evidence="1">
    <location>
        <begin position="365"/>
        <end position="379"/>
    </location>
</feature>
<feature type="compositionally biased region" description="Polar residues" evidence="1">
    <location>
        <begin position="33"/>
        <end position="43"/>
    </location>
</feature>
<evidence type="ECO:0000256" key="2">
    <source>
        <dbReference type="SAM" id="Phobius"/>
    </source>
</evidence>
<feature type="region of interest" description="Disordered" evidence="1">
    <location>
        <begin position="15"/>
        <end position="44"/>
    </location>
</feature>
<feature type="transmembrane region" description="Helical" evidence="2">
    <location>
        <begin position="56"/>
        <end position="77"/>
    </location>
</feature>
<keyword evidence="2" id="KW-0472">Membrane</keyword>
<comment type="caution">
    <text evidence="4">The sequence shown here is derived from an EMBL/GenBank/DDBJ whole genome shotgun (WGS) entry which is preliminary data.</text>
</comment>